<dbReference type="Pfam" id="PF00069">
    <property type="entry name" value="Pkinase"/>
    <property type="match status" value="1"/>
</dbReference>
<keyword evidence="3" id="KW-0732">Signal</keyword>
<dbReference type="PROSITE" id="PS50011">
    <property type="entry name" value="PROTEIN_KINASE_DOM"/>
    <property type="match status" value="1"/>
</dbReference>
<feature type="transmembrane region" description="Helical" evidence="2">
    <location>
        <begin position="185"/>
        <end position="205"/>
    </location>
</feature>
<dbReference type="SUPFAM" id="SSF56112">
    <property type="entry name" value="Protein kinase-like (PK-like)"/>
    <property type="match status" value="1"/>
</dbReference>
<evidence type="ECO:0000256" key="1">
    <source>
        <dbReference type="SAM" id="MobiDB-lite"/>
    </source>
</evidence>
<dbReference type="CDD" id="cd13999">
    <property type="entry name" value="STKc_MAP3K-like"/>
    <property type="match status" value="1"/>
</dbReference>
<dbReference type="PANTHER" id="PTHR44329:SF214">
    <property type="entry name" value="PROTEIN KINASE DOMAIN-CONTAINING PROTEIN"/>
    <property type="match status" value="1"/>
</dbReference>
<feature type="chain" id="PRO_5033826423" evidence="3">
    <location>
        <begin position="20"/>
        <end position="550"/>
    </location>
</feature>
<name>A0A485LRD5_9STRA</name>
<organism evidence="6 7">
    <name type="scientific">Aphanomyces stellatus</name>
    <dbReference type="NCBI Taxonomy" id="120398"/>
    <lineage>
        <taxon>Eukaryota</taxon>
        <taxon>Sar</taxon>
        <taxon>Stramenopiles</taxon>
        <taxon>Oomycota</taxon>
        <taxon>Saprolegniomycetes</taxon>
        <taxon>Saprolegniales</taxon>
        <taxon>Verrucalvaceae</taxon>
        <taxon>Aphanomyces</taxon>
    </lineage>
</organism>
<dbReference type="InterPro" id="IPR008271">
    <property type="entry name" value="Ser/Thr_kinase_AS"/>
</dbReference>
<keyword evidence="2" id="KW-1133">Transmembrane helix</keyword>
<dbReference type="PROSITE" id="PS00108">
    <property type="entry name" value="PROTEIN_KINASE_ST"/>
    <property type="match status" value="1"/>
</dbReference>
<dbReference type="InterPro" id="IPR051681">
    <property type="entry name" value="Ser/Thr_Kinases-Pseudokinases"/>
</dbReference>
<protein>
    <submittedName>
        <fullName evidence="6">Aste57867_24760 protein</fullName>
    </submittedName>
</protein>
<gene>
    <name evidence="6" type="primary">Aste57867_24760</name>
    <name evidence="5" type="ORF">As57867_024682</name>
    <name evidence="6" type="ORF">ASTE57867_24760</name>
</gene>
<dbReference type="Proteomes" id="UP000332933">
    <property type="component" value="Unassembled WGS sequence"/>
</dbReference>
<feature type="region of interest" description="Disordered" evidence="1">
    <location>
        <begin position="220"/>
        <end position="245"/>
    </location>
</feature>
<dbReference type="InterPro" id="IPR000719">
    <property type="entry name" value="Prot_kinase_dom"/>
</dbReference>
<evidence type="ECO:0000313" key="7">
    <source>
        <dbReference type="Proteomes" id="UP000332933"/>
    </source>
</evidence>
<evidence type="ECO:0000313" key="6">
    <source>
        <dbReference type="EMBL" id="VFU01396.1"/>
    </source>
</evidence>
<evidence type="ECO:0000256" key="2">
    <source>
        <dbReference type="SAM" id="Phobius"/>
    </source>
</evidence>
<evidence type="ECO:0000256" key="3">
    <source>
        <dbReference type="SAM" id="SignalP"/>
    </source>
</evidence>
<dbReference type="GO" id="GO:0005524">
    <property type="term" value="F:ATP binding"/>
    <property type="evidence" value="ECO:0007669"/>
    <property type="project" value="InterPro"/>
</dbReference>
<dbReference type="OrthoDB" id="4062651at2759"/>
<dbReference type="Gene3D" id="1.10.510.10">
    <property type="entry name" value="Transferase(Phosphotransferase) domain 1"/>
    <property type="match status" value="1"/>
</dbReference>
<proteinExistence type="predicted"/>
<feature type="domain" description="Protein kinase" evidence="4">
    <location>
        <begin position="267"/>
        <end position="550"/>
    </location>
</feature>
<evidence type="ECO:0000313" key="5">
    <source>
        <dbReference type="EMBL" id="KAF0683167.1"/>
    </source>
</evidence>
<dbReference type="InterPro" id="IPR011009">
    <property type="entry name" value="Kinase-like_dom_sf"/>
</dbReference>
<dbReference type="PANTHER" id="PTHR44329">
    <property type="entry name" value="SERINE/THREONINE-PROTEIN KINASE TNNI3K-RELATED"/>
    <property type="match status" value="1"/>
</dbReference>
<dbReference type="GO" id="GO:0004674">
    <property type="term" value="F:protein serine/threonine kinase activity"/>
    <property type="evidence" value="ECO:0007669"/>
    <property type="project" value="TreeGrafter"/>
</dbReference>
<keyword evidence="2" id="KW-0812">Transmembrane</keyword>
<reference evidence="5" key="2">
    <citation type="submission" date="2019-06" db="EMBL/GenBank/DDBJ databases">
        <title>Genomics analysis of Aphanomyces spp. identifies a new class of oomycete effector associated with host adaptation.</title>
        <authorList>
            <person name="Gaulin E."/>
        </authorList>
    </citation>
    <scope>NUCLEOTIDE SEQUENCE</scope>
    <source>
        <strain evidence="5">CBS 578.67</strain>
    </source>
</reference>
<feature type="signal peptide" evidence="3">
    <location>
        <begin position="1"/>
        <end position="19"/>
    </location>
</feature>
<keyword evidence="2" id="KW-0472">Membrane</keyword>
<keyword evidence="7" id="KW-1185">Reference proteome</keyword>
<dbReference type="EMBL" id="CAADRA010007471">
    <property type="protein sequence ID" value="VFU01396.1"/>
    <property type="molecule type" value="Genomic_DNA"/>
</dbReference>
<dbReference type="AlphaFoldDB" id="A0A485LRD5"/>
<dbReference type="EMBL" id="VJMH01007445">
    <property type="protein sequence ID" value="KAF0683167.1"/>
    <property type="molecule type" value="Genomic_DNA"/>
</dbReference>
<sequence>MMYMLALCCILVFDSAIEAADLTQCAALNQTYQNQYAVCQNETSGLDYRTGRQWCAFKSCGDTITAAANRKAAGCTLEVACLPLNYCTNSCQTQLQIFQGHYGQCDIANTTLQVQNCLECELLFSQYDEFQTTCQVQASFPKAYVIDFQNKLGTQLDYCVRQFPNVKFQFPSSQGALVSTNNNTALYIGIGVGSLILCIIGLLVFRRYRFLTKNPHVGGSGSRYHHYPSQELNDGQGGAKKRDMQSQNNDIRFDTDMAKFRVPQRNILNVSMLVKGGYGVVFRATYNGKDVAMKQLLPSKAKDPSATAEFMREIRLCARLNHPNIVGFVGIAWSTIVDLAVLSEFMPNGDLNDLIKSERNKPEHERIFNWKFQTRAIPTTKTIAAGDVAKALLYLHSFQPPIIHRDLKSKNVLMSDKWEAKLSDFGISRVTNVDETMTSNIGTMAWIAPEVLTGGKYSEKADIYSFGVFLSELDMLETPYSNMNTGDSEEGFSNARIALLVSQGQLQPSFTNTIPSKILTLAKQCLSFRDEERPTADIVASTLGEIFHEL</sequence>
<reference evidence="6 7" key="1">
    <citation type="submission" date="2019-03" db="EMBL/GenBank/DDBJ databases">
        <authorList>
            <person name="Gaulin E."/>
            <person name="Dumas B."/>
        </authorList>
    </citation>
    <scope>NUCLEOTIDE SEQUENCE [LARGE SCALE GENOMIC DNA]</scope>
    <source>
        <strain evidence="6">CBS 568.67</strain>
    </source>
</reference>
<evidence type="ECO:0000259" key="4">
    <source>
        <dbReference type="PROSITE" id="PS50011"/>
    </source>
</evidence>
<accession>A0A485LRD5</accession>
<dbReference type="SMART" id="SM00220">
    <property type="entry name" value="S_TKc"/>
    <property type="match status" value="1"/>
</dbReference>